<evidence type="ECO:0000259" key="1">
    <source>
        <dbReference type="Pfam" id="PF06985"/>
    </source>
</evidence>
<evidence type="ECO:0000313" key="2">
    <source>
        <dbReference type="EMBL" id="ERF71153.1"/>
    </source>
</evidence>
<evidence type="ECO:0000313" key="3">
    <source>
        <dbReference type="Proteomes" id="UP000019373"/>
    </source>
</evidence>
<dbReference type="Pfam" id="PF06985">
    <property type="entry name" value="HET"/>
    <property type="match status" value="1"/>
</dbReference>
<dbReference type="InterPro" id="IPR010730">
    <property type="entry name" value="HET"/>
</dbReference>
<accession>U1GGD3</accession>
<feature type="domain" description="Heterokaryon incompatibility" evidence="1">
    <location>
        <begin position="18"/>
        <end position="147"/>
    </location>
</feature>
<sequence length="451" mass="51106">MEKDSSTAMSIFDVFTSTGIEMDQLPKTVQDAIVVCRELGVDYLWVDALCIIQEQRDLEDFKVEALKMSQYYENAYLTLIVGSAPDCADGFLNDLPEPKASPCEIGYGRMTLGTLYPESDMKGVVKLSLPRDSAKGPLSKRAWPFQEEKLSRRTLTYASEMVLFSCQTMSVNEEGSFSIIPSATADPATFDPHHFDLHTPHDLTTHDDNSKSQELAFDRWRQSLILYTELQMSNSMDKLAAIAGYAKFLGSVIRCKYMYGLWKDDLHVELLWKSVYATSTLKCVTRAVDRAPSWSWASIDGRVSMSLSPPMRDMIQNPKNQRLAVLDCKNISGSYDPIRANKSGSRGFELNVRGPLTTLWPAQKWGKYKQEYVSLRANADGEEIAVGSWDTLKDYQSKQYLDYMIYALLVVRGKGLLLAKIQGSDHYRRIGTFRSLEKEDIFIRDQEIIII</sequence>
<dbReference type="HOGENOM" id="CLU_002639_5_5_1"/>
<dbReference type="Proteomes" id="UP000019373">
    <property type="component" value="Unassembled WGS sequence"/>
</dbReference>
<proteinExistence type="predicted"/>
<gene>
    <name evidence="2" type="ORF">EPUS_05982</name>
</gene>
<dbReference type="OrthoDB" id="5125733at2759"/>
<dbReference type="PANTHER" id="PTHR33112">
    <property type="entry name" value="DOMAIN PROTEIN, PUTATIVE-RELATED"/>
    <property type="match status" value="1"/>
</dbReference>
<keyword evidence="3" id="KW-1185">Reference proteome</keyword>
<dbReference type="eggNOG" id="ENOG502R1M1">
    <property type="taxonomic scope" value="Eukaryota"/>
</dbReference>
<dbReference type="AlphaFoldDB" id="U1GGD3"/>
<dbReference type="OMA" id="PHESIFN"/>
<name>U1GGD3_ENDPU</name>
<dbReference type="GeneID" id="19240929"/>
<organism evidence="2 3">
    <name type="scientific">Endocarpon pusillum (strain Z07020 / HMAS-L-300199)</name>
    <name type="common">Lichen-forming fungus</name>
    <dbReference type="NCBI Taxonomy" id="1263415"/>
    <lineage>
        <taxon>Eukaryota</taxon>
        <taxon>Fungi</taxon>
        <taxon>Dikarya</taxon>
        <taxon>Ascomycota</taxon>
        <taxon>Pezizomycotina</taxon>
        <taxon>Eurotiomycetes</taxon>
        <taxon>Chaetothyriomycetidae</taxon>
        <taxon>Verrucariales</taxon>
        <taxon>Verrucariaceae</taxon>
        <taxon>Endocarpon</taxon>
    </lineage>
</organism>
<dbReference type="EMBL" id="KE721233">
    <property type="protein sequence ID" value="ERF71153.1"/>
    <property type="molecule type" value="Genomic_DNA"/>
</dbReference>
<reference evidence="3" key="1">
    <citation type="journal article" date="2014" name="BMC Genomics">
        <title>Genome characteristics reveal the impact of lichenization on lichen-forming fungus Endocarpon pusillum Hedwig (Verrucariales, Ascomycota).</title>
        <authorList>
            <person name="Wang Y.-Y."/>
            <person name="Liu B."/>
            <person name="Zhang X.-Y."/>
            <person name="Zhou Q.-M."/>
            <person name="Zhang T."/>
            <person name="Li H."/>
            <person name="Yu Y.-F."/>
            <person name="Zhang X.-L."/>
            <person name="Hao X.-Y."/>
            <person name="Wang M."/>
            <person name="Wang L."/>
            <person name="Wei J.-C."/>
        </authorList>
    </citation>
    <scope>NUCLEOTIDE SEQUENCE [LARGE SCALE GENOMIC DNA]</scope>
    <source>
        <strain evidence="3">Z07020 / HMAS-L-300199</strain>
    </source>
</reference>
<protein>
    <recommendedName>
        <fullName evidence="1">Heterokaryon incompatibility domain-containing protein</fullName>
    </recommendedName>
</protein>
<dbReference type="PANTHER" id="PTHR33112:SF16">
    <property type="entry name" value="HETEROKARYON INCOMPATIBILITY DOMAIN-CONTAINING PROTEIN"/>
    <property type="match status" value="1"/>
</dbReference>
<dbReference type="RefSeq" id="XP_007803169.1">
    <property type="nucleotide sequence ID" value="XM_007804978.1"/>
</dbReference>